<name>G5IAB0_9FIRM</name>
<sequence>MRSLSKREIYLIYTAVLLLVFYVGNIMLGIPAKTKYEETAVRLAEVELEKKNLERRLENADAVEREYAAKKERAELEMERFGRISTGTKLEQYLLACLEMAGLEPVRTVITEPGNREEDGYLTGSIEVAAQGSQESAVKLLDYLKEHPALSVESYVLYPEAGTDGELWSVTAGITCYLPASWEEVTELMLED</sequence>
<accession>G5IAB0</accession>
<gene>
    <name evidence="3" type="ORF">HMPREF9473_00450</name>
</gene>
<keyword evidence="2" id="KW-0812">Transmembrane</keyword>
<keyword evidence="2" id="KW-0472">Membrane</keyword>
<dbReference type="PATRIC" id="fig|742737.3.peg.451"/>
<evidence type="ECO:0000313" key="4">
    <source>
        <dbReference type="Proteomes" id="UP000005384"/>
    </source>
</evidence>
<dbReference type="RefSeq" id="WP_006778432.1">
    <property type="nucleotide sequence ID" value="NZ_CP040506.1"/>
</dbReference>
<proteinExistence type="predicted"/>
<reference evidence="3 4" key="1">
    <citation type="submission" date="2011-08" db="EMBL/GenBank/DDBJ databases">
        <title>The Genome Sequence of Clostridium hathewayi WAL-18680.</title>
        <authorList>
            <consortium name="The Broad Institute Genome Sequencing Platform"/>
            <person name="Earl A."/>
            <person name="Ward D."/>
            <person name="Feldgarden M."/>
            <person name="Gevers D."/>
            <person name="Finegold S.M."/>
            <person name="Summanen P.H."/>
            <person name="Molitoris D.R."/>
            <person name="Song M."/>
            <person name="Daigneault M."/>
            <person name="Allen-Vercoe E."/>
            <person name="Young S.K."/>
            <person name="Zeng Q."/>
            <person name="Gargeya S."/>
            <person name="Fitzgerald M."/>
            <person name="Haas B."/>
            <person name="Abouelleil A."/>
            <person name="Alvarado L."/>
            <person name="Arachchi H.M."/>
            <person name="Berlin A."/>
            <person name="Brown A."/>
            <person name="Chapman S.B."/>
            <person name="Chen Z."/>
            <person name="Dunbar C."/>
            <person name="Freedman E."/>
            <person name="Gearin G."/>
            <person name="Gellesch M."/>
            <person name="Goldberg J."/>
            <person name="Griggs A."/>
            <person name="Gujja S."/>
            <person name="Heiman D."/>
            <person name="Howarth C."/>
            <person name="Larson L."/>
            <person name="Lui A."/>
            <person name="MacDonald P.J.P."/>
            <person name="Montmayeur A."/>
            <person name="Murphy C."/>
            <person name="Neiman D."/>
            <person name="Pearson M."/>
            <person name="Priest M."/>
            <person name="Roberts A."/>
            <person name="Saif S."/>
            <person name="Shea T."/>
            <person name="Shenoy N."/>
            <person name="Sisk P."/>
            <person name="Stolte C."/>
            <person name="Sykes S."/>
            <person name="Wortman J."/>
            <person name="Nusbaum C."/>
            <person name="Birren B."/>
        </authorList>
    </citation>
    <scope>NUCLEOTIDE SEQUENCE [LARGE SCALE GENOMIC DNA]</scope>
    <source>
        <strain evidence="3 4">WAL-18680</strain>
    </source>
</reference>
<keyword evidence="2" id="KW-1133">Transmembrane helix</keyword>
<evidence type="ECO:0000256" key="2">
    <source>
        <dbReference type="SAM" id="Phobius"/>
    </source>
</evidence>
<organism evidence="3 4">
    <name type="scientific">Hungatella hathewayi WAL-18680</name>
    <dbReference type="NCBI Taxonomy" id="742737"/>
    <lineage>
        <taxon>Bacteria</taxon>
        <taxon>Bacillati</taxon>
        <taxon>Bacillota</taxon>
        <taxon>Clostridia</taxon>
        <taxon>Lachnospirales</taxon>
        <taxon>Lachnospiraceae</taxon>
        <taxon>Hungatella</taxon>
    </lineage>
</organism>
<protein>
    <submittedName>
        <fullName evidence="3">Uncharacterized protein</fullName>
    </submittedName>
</protein>
<keyword evidence="1" id="KW-0175">Coiled coil</keyword>
<comment type="caution">
    <text evidence="3">The sequence shown here is derived from an EMBL/GenBank/DDBJ whole genome shotgun (WGS) entry which is preliminary data.</text>
</comment>
<keyword evidence="4" id="KW-1185">Reference proteome</keyword>
<dbReference type="AlphaFoldDB" id="G5IAB0"/>
<dbReference type="EMBL" id="ADLN01000001">
    <property type="protein sequence ID" value="EHI61999.1"/>
    <property type="molecule type" value="Genomic_DNA"/>
</dbReference>
<dbReference type="HOGENOM" id="CLU_1413440_0_0_9"/>
<feature type="transmembrane region" description="Helical" evidence="2">
    <location>
        <begin position="9"/>
        <end position="30"/>
    </location>
</feature>
<feature type="coiled-coil region" evidence="1">
    <location>
        <begin position="36"/>
        <end position="80"/>
    </location>
</feature>
<evidence type="ECO:0000313" key="3">
    <source>
        <dbReference type="EMBL" id="EHI61999.1"/>
    </source>
</evidence>
<evidence type="ECO:0000256" key="1">
    <source>
        <dbReference type="SAM" id="Coils"/>
    </source>
</evidence>
<dbReference type="Proteomes" id="UP000005384">
    <property type="component" value="Unassembled WGS sequence"/>
</dbReference>